<evidence type="ECO:0000313" key="3">
    <source>
        <dbReference type="Proteomes" id="UP000198242"/>
    </source>
</evidence>
<gene>
    <name evidence="2" type="ORF">GA0074695_4387</name>
</gene>
<accession>A0A1C4YKH3</accession>
<feature type="region of interest" description="Disordered" evidence="1">
    <location>
        <begin position="1"/>
        <end position="144"/>
    </location>
</feature>
<feature type="compositionally biased region" description="Basic residues" evidence="1">
    <location>
        <begin position="87"/>
        <end position="111"/>
    </location>
</feature>
<proteinExistence type="predicted"/>
<feature type="compositionally biased region" description="Basic and acidic residues" evidence="1">
    <location>
        <begin position="123"/>
        <end position="141"/>
    </location>
</feature>
<protein>
    <submittedName>
        <fullName evidence="2">Uncharacterized protein</fullName>
    </submittedName>
</protein>
<evidence type="ECO:0000313" key="2">
    <source>
        <dbReference type="EMBL" id="SCF21255.1"/>
    </source>
</evidence>
<dbReference type="Proteomes" id="UP000198242">
    <property type="component" value="Chromosome I"/>
</dbReference>
<feature type="compositionally biased region" description="Basic residues" evidence="1">
    <location>
        <begin position="48"/>
        <end position="61"/>
    </location>
</feature>
<evidence type="ECO:0000256" key="1">
    <source>
        <dbReference type="SAM" id="MobiDB-lite"/>
    </source>
</evidence>
<dbReference type="AlphaFoldDB" id="A0A1C4YKH3"/>
<reference evidence="3" key="1">
    <citation type="submission" date="2016-06" db="EMBL/GenBank/DDBJ databases">
        <authorList>
            <person name="Varghese N."/>
            <person name="Submissions Spin"/>
        </authorList>
    </citation>
    <scope>NUCLEOTIDE SEQUENCE [LARGE SCALE GENOMIC DNA]</scope>
    <source>
        <strain evidence="3">DSM 43909</strain>
    </source>
</reference>
<dbReference type="EMBL" id="LT607411">
    <property type="protein sequence ID" value="SCF21255.1"/>
    <property type="molecule type" value="Genomic_DNA"/>
</dbReference>
<name>A0A1C4YKH3_MICVI</name>
<sequence>MCRNCGERGLLGVPPRAYGQPHGSPHRDRLPPAEDAGIGRLPRPAAHPARRRDVRRARGRAGRGGGAPDPHPAAAGRRPSGDDLRAGRRTRAGGGLRHRPAPRRRGCRPARRAAPGGPGGADPQDRRAGPADRPHRREPARPYDLARAMARPRAGSRLDVHPVPLSHRRGVAVRPPVDLRRAARRHPRLRGGPRAAVRAGPRRVADAHRVAVRALDRPDPGGAGAALSRADGLAADPGFMGNHCRTSLGIVGA</sequence>
<organism evidence="2 3">
    <name type="scientific">Micromonospora viridifaciens</name>
    <dbReference type="NCBI Taxonomy" id="1881"/>
    <lineage>
        <taxon>Bacteria</taxon>
        <taxon>Bacillati</taxon>
        <taxon>Actinomycetota</taxon>
        <taxon>Actinomycetes</taxon>
        <taxon>Micromonosporales</taxon>
        <taxon>Micromonosporaceae</taxon>
        <taxon>Micromonospora</taxon>
    </lineage>
</organism>
<keyword evidence="3" id="KW-1185">Reference proteome</keyword>